<evidence type="ECO:0000259" key="1">
    <source>
        <dbReference type="Pfam" id="PF07811"/>
    </source>
</evidence>
<dbReference type="Proteomes" id="UP000428328">
    <property type="component" value="Chromosome"/>
</dbReference>
<evidence type="ECO:0000313" key="3">
    <source>
        <dbReference type="Proteomes" id="UP000428328"/>
    </source>
</evidence>
<dbReference type="AlphaFoldDB" id="A0A6I6JEJ1"/>
<protein>
    <submittedName>
        <fullName evidence="2">Pilus assembly protein</fullName>
    </submittedName>
</protein>
<dbReference type="RefSeq" id="WP_158946036.1">
    <property type="nucleotide sequence ID" value="NZ_CP046400.1"/>
</dbReference>
<gene>
    <name evidence="2" type="ORF">GM415_01370</name>
</gene>
<name>A0A6I6JEJ1_9BACT</name>
<organism evidence="2 3">
    <name type="scientific">Pseudodesulfovibrio cashew</name>
    <dbReference type="NCBI Taxonomy" id="2678688"/>
    <lineage>
        <taxon>Bacteria</taxon>
        <taxon>Pseudomonadati</taxon>
        <taxon>Thermodesulfobacteriota</taxon>
        <taxon>Desulfovibrionia</taxon>
        <taxon>Desulfovibrionales</taxon>
        <taxon>Desulfovibrionaceae</taxon>
    </lineage>
</organism>
<dbReference type="InterPro" id="IPR012495">
    <property type="entry name" value="TadE-like_dom"/>
</dbReference>
<dbReference type="KEGG" id="psel:GM415_01370"/>
<reference evidence="2 3" key="1">
    <citation type="submission" date="2019-11" db="EMBL/GenBank/DDBJ databases">
        <authorList>
            <person name="Zheng R.K."/>
            <person name="Sun C.M."/>
        </authorList>
    </citation>
    <scope>NUCLEOTIDE SEQUENCE [LARGE SCALE GENOMIC DNA]</scope>
    <source>
        <strain evidence="2 3">SRB007</strain>
    </source>
</reference>
<accession>A0A6I6JEJ1</accession>
<feature type="domain" description="TadE-like" evidence="1">
    <location>
        <begin position="10"/>
        <end position="52"/>
    </location>
</feature>
<evidence type="ECO:0000313" key="2">
    <source>
        <dbReference type="EMBL" id="QGY38842.1"/>
    </source>
</evidence>
<proteinExistence type="predicted"/>
<dbReference type="EMBL" id="CP046400">
    <property type="protein sequence ID" value="QGY38842.1"/>
    <property type="molecule type" value="Genomic_DNA"/>
</dbReference>
<keyword evidence="3" id="KW-1185">Reference proteome</keyword>
<dbReference type="Pfam" id="PF07811">
    <property type="entry name" value="TadE"/>
    <property type="match status" value="1"/>
</dbReference>
<sequence length="128" mass="13778">MRKTDKSRKGLAAVEFALMLPAVALLFLLLVEGANAMHAYSNLVEASREGARLALMDGETSDIEALVKAVTDELDPQFLSTSVSTDAGQNTVTVEVAYDYQPFGEDALEMLTGQQTLQIVAQTTMPLP</sequence>